<evidence type="ECO:0000259" key="2">
    <source>
        <dbReference type="Pfam" id="PF00078"/>
    </source>
</evidence>
<dbReference type="STRING" id="4081.A0A3Q7IFY0"/>
<dbReference type="InterPro" id="IPR053134">
    <property type="entry name" value="RNA-dir_DNA_polymerase"/>
</dbReference>
<proteinExistence type="predicted"/>
<feature type="compositionally biased region" description="Basic and acidic residues" evidence="1">
    <location>
        <begin position="81"/>
        <end position="109"/>
    </location>
</feature>
<organism evidence="3">
    <name type="scientific">Solanum lycopersicum</name>
    <name type="common">Tomato</name>
    <name type="synonym">Lycopersicon esculentum</name>
    <dbReference type="NCBI Taxonomy" id="4081"/>
    <lineage>
        <taxon>Eukaryota</taxon>
        <taxon>Viridiplantae</taxon>
        <taxon>Streptophyta</taxon>
        <taxon>Embryophyta</taxon>
        <taxon>Tracheophyta</taxon>
        <taxon>Spermatophyta</taxon>
        <taxon>Magnoliopsida</taxon>
        <taxon>eudicotyledons</taxon>
        <taxon>Gunneridae</taxon>
        <taxon>Pentapetalae</taxon>
        <taxon>asterids</taxon>
        <taxon>lamiids</taxon>
        <taxon>Solanales</taxon>
        <taxon>Solanaceae</taxon>
        <taxon>Solanoideae</taxon>
        <taxon>Solaneae</taxon>
        <taxon>Solanum</taxon>
        <taxon>Solanum subgen. Lycopersicon</taxon>
    </lineage>
</organism>
<sequence length="122" mass="14425">MDLRNENYEVRIAKGDEPKTMCVPRYGVYDWLVMPYGLTNAPTTFYTLMNNCFYRCMDQFMVVYLDDIVINNNTFEKHMELFKRPRRSTDRRDKDRGDPRAGGAHKSDRAAILPWTCKLQSQ</sequence>
<dbReference type="Gramene" id="Solyc10g050355.1.1">
    <property type="protein sequence ID" value="Solyc10g050355.1.1"/>
    <property type="gene ID" value="Solyc10g050355.1"/>
</dbReference>
<feature type="region of interest" description="Disordered" evidence="1">
    <location>
        <begin position="81"/>
        <end position="112"/>
    </location>
</feature>
<evidence type="ECO:0000313" key="3">
    <source>
        <dbReference type="EnsemblPlants" id="Solyc10g050355.1.1"/>
    </source>
</evidence>
<keyword evidence="4" id="KW-1185">Reference proteome</keyword>
<evidence type="ECO:0000313" key="4">
    <source>
        <dbReference type="Proteomes" id="UP000004994"/>
    </source>
</evidence>
<dbReference type="AlphaFoldDB" id="A0A3Q7IFY0"/>
<protein>
    <recommendedName>
        <fullName evidence="2">Reverse transcriptase domain-containing protein</fullName>
    </recommendedName>
</protein>
<dbReference type="Proteomes" id="UP000004994">
    <property type="component" value="Chromosome 10"/>
</dbReference>
<dbReference type="SUPFAM" id="SSF56672">
    <property type="entry name" value="DNA/RNA polymerases"/>
    <property type="match status" value="1"/>
</dbReference>
<dbReference type="Gene3D" id="3.10.10.10">
    <property type="entry name" value="HIV Type 1 Reverse Transcriptase, subunit A, domain 1"/>
    <property type="match status" value="1"/>
</dbReference>
<dbReference type="InterPro" id="IPR043502">
    <property type="entry name" value="DNA/RNA_pol_sf"/>
</dbReference>
<dbReference type="PANTHER" id="PTHR24559:SF436">
    <property type="entry name" value="RNA-DIRECTED DNA POLYMERASE HOMOLOG"/>
    <property type="match status" value="1"/>
</dbReference>
<dbReference type="PANTHER" id="PTHR24559">
    <property type="entry name" value="TRANSPOSON TY3-I GAG-POL POLYPROTEIN"/>
    <property type="match status" value="1"/>
</dbReference>
<dbReference type="EnsemblPlants" id="Solyc10g050355.1.1">
    <property type="protein sequence ID" value="Solyc10g050355.1.1"/>
    <property type="gene ID" value="Solyc10g050355.1"/>
</dbReference>
<dbReference type="InParanoid" id="A0A3Q7IFY0"/>
<dbReference type="InterPro" id="IPR043128">
    <property type="entry name" value="Rev_trsase/Diguanyl_cyclase"/>
</dbReference>
<name>A0A3Q7IFY0_SOLLC</name>
<evidence type="ECO:0000256" key="1">
    <source>
        <dbReference type="SAM" id="MobiDB-lite"/>
    </source>
</evidence>
<accession>A0A3Q7IFY0</accession>
<dbReference type="Pfam" id="PF00078">
    <property type="entry name" value="RVT_1"/>
    <property type="match status" value="1"/>
</dbReference>
<dbReference type="InterPro" id="IPR000477">
    <property type="entry name" value="RT_dom"/>
</dbReference>
<reference evidence="3" key="2">
    <citation type="submission" date="2019-01" db="UniProtKB">
        <authorList>
            <consortium name="EnsemblPlants"/>
        </authorList>
    </citation>
    <scope>IDENTIFICATION</scope>
    <source>
        <strain evidence="3">cv. Heinz 1706</strain>
    </source>
</reference>
<feature type="domain" description="Reverse transcriptase" evidence="2">
    <location>
        <begin position="2"/>
        <end position="82"/>
    </location>
</feature>
<reference evidence="3" key="1">
    <citation type="journal article" date="2012" name="Nature">
        <title>The tomato genome sequence provides insights into fleshy fruit evolution.</title>
        <authorList>
            <consortium name="Tomato Genome Consortium"/>
        </authorList>
    </citation>
    <scope>NUCLEOTIDE SEQUENCE [LARGE SCALE GENOMIC DNA]</scope>
    <source>
        <strain evidence="3">cv. Heinz 1706</strain>
    </source>
</reference>
<dbReference type="Gene3D" id="3.30.70.270">
    <property type="match status" value="1"/>
</dbReference>